<proteinExistence type="predicted"/>
<comment type="caution">
    <text evidence="1">The sequence shown here is derived from an EMBL/GenBank/DDBJ whole genome shotgun (WGS) entry which is preliminary data.</text>
</comment>
<accession>A0A0R3MQC7</accession>
<evidence type="ECO:0000313" key="1">
    <source>
        <dbReference type="EMBL" id="KRR19744.1"/>
    </source>
</evidence>
<keyword evidence="2" id="KW-1185">Reference proteome</keyword>
<dbReference type="AlphaFoldDB" id="A0A0R3MQC7"/>
<dbReference type="Proteomes" id="UP000052023">
    <property type="component" value="Unassembled WGS sequence"/>
</dbReference>
<evidence type="ECO:0000313" key="2">
    <source>
        <dbReference type="Proteomes" id="UP000052023"/>
    </source>
</evidence>
<name>A0A0R3MQC7_9BRAD</name>
<gene>
    <name evidence="1" type="ORF">CQ13_33310</name>
</gene>
<reference evidence="1 2" key="1">
    <citation type="submission" date="2014-03" db="EMBL/GenBank/DDBJ databases">
        <title>Bradyrhizobium valentinum sp. nov., isolated from effective nodules of Lupinus mariae-josephae, a lupine endemic of basic-lime soils in Eastern Spain.</title>
        <authorList>
            <person name="Duran D."/>
            <person name="Rey L."/>
            <person name="Navarro A."/>
            <person name="Busquets A."/>
            <person name="Imperial J."/>
            <person name="Ruiz-Argueso T."/>
        </authorList>
    </citation>
    <scope>NUCLEOTIDE SEQUENCE [LARGE SCALE GENOMIC DNA]</scope>
    <source>
        <strain evidence="1 2">Ro19</strain>
    </source>
</reference>
<dbReference type="EMBL" id="LLYA01000183">
    <property type="protein sequence ID" value="KRR19744.1"/>
    <property type="molecule type" value="Genomic_DNA"/>
</dbReference>
<organism evidence="1 2">
    <name type="scientific">Bradyrhizobium retamae</name>
    <dbReference type="NCBI Taxonomy" id="1300035"/>
    <lineage>
        <taxon>Bacteria</taxon>
        <taxon>Pseudomonadati</taxon>
        <taxon>Pseudomonadota</taxon>
        <taxon>Alphaproteobacteria</taxon>
        <taxon>Hyphomicrobiales</taxon>
        <taxon>Nitrobacteraceae</taxon>
        <taxon>Bradyrhizobium</taxon>
    </lineage>
</organism>
<protein>
    <submittedName>
        <fullName evidence="1">Uncharacterized protein</fullName>
    </submittedName>
</protein>
<sequence length="91" mass="10173">MSAIRYSLSEFSAPMKTSSLGRTIPIQHRLRQRGRQLVHAWRPVPCRSRNAPQQYDRVGLGNDRDLLDQAAATVLMTLEMDLLAVAGGLQL</sequence>